<proteinExistence type="predicted"/>
<dbReference type="Proteomes" id="UP000078544">
    <property type="component" value="Unassembled WGS sequence"/>
</dbReference>
<evidence type="ECO:0000256" key="3">
    <source>
        <dbReference type="ARBA" id="ARBA00023015"/>
    </source>
</evidence>
<evidence type="ECO:0000313" key="7">
    <source>
        <dbReference type="EMBL" id="OAA32331.1"/>
    </source>
</evidence>
<protein>
    <recommendedName>
        <fullName evidence="9">Transcription factor domain-containing protein</fullName>
    </recommendedName>
</protein>
<keyword evidence="3" id="KW-0805">Transcription regulation</keyword>
<keyword evidence="5" id="KW-0804">Transcription</keyword>
<dbReference type="PANTHER" id="PTHR31313">
    <property type="entry name" value="TY1 ENHANCER ACTIVATOR"/>
    <property type="match status" value="1"/>
</dbReference>
<evidence type="ECO:0000313" key="8">
    <source>
        <dbReference type="Proteomes" id="UP000078544"/>
    </source>
</evidence>
<keyword evidence="6" id="KW-0539">Nucleus</keyword>
<organism evidence="7 8">
    <name type="scientific">Moelleriella libera RCEF 2490</name>
    <dbReference type="NCBI Taxonomy" id="1081109"/>
    <lineage>
        <taxon>Eukaryota</taxon>
        <taxon>Fungi</taxon>
        <taxon>Dikarya</taxon>
        <taxon>Ascomycota</taxon>
        <taxon>Pezizomycotina</taxon>
        <taxon>Sordariomycetes</taxon>
        <taxon>Hypocreomycetidae</taxon>
        <taxon>Hypocreales</taxon>
        <taxon>Clavicipitaceae</taxon>
        <taxon>Moelleriella</taxon>
    </lineage>
</organism>
<evidence type="ECO:0008006" key="9">
    <source>
        <dbReference type="Google" id="ProtNLM"/>
    </source>
</evidence>
<dbReference type="InterPro" id="IPR051615">
    <property type="entry name" value="Transcr_Regulatory_Elem"/>
</dbReference>
<dbReference type="GO" id="GO:0046872">
    <property type="term" value="F:metal ion binding"/>
    <property type="evidence" value="ECO:0007669"/>
    <property type="project" value="UniProtKB-KW"/>
</dbReference>
<keyword evidence="2" id="KW-0862">Zinc</keyword>
<evidence type="ECO:0000256" key="6">
    <source>
        <dbReference type="ARBA" id="ARBA00023242"/>
    </source>
</evidence>
<dbReference type="PANTHER" id="PTHR31313:SF85">
    <property type="entry name" value="ZN(II)2CYS6 TRANSCRIPTION FACTOR (EUROFUNG)"/>
    <property type="match status" value="1"/>
</dbReference>
<comment type="caution">
    <text evidence="7">The sequence shown here is derived from an EMBL/GenBank/DDBJ whole genome shotgun (WGS) entry which is preliminary data.</text>
</comment>
<evidence type="ECO:0000256" key="2">
    <source>
        <dbReference type="ARBA" id="ARBA00022833"/>
    </source>
</evidence>
<keyword evidence="8" id="KW-1185">Reference proteome</keyword>
<gene>
    <name evidence="7" type="ORF">AAL_01663</name>
</gene>
<dbReference type="OrthoDB" id="4161332at2759"/>
<name>A0A166UC45_9HYPO</name>
<dbReference type="AlphaFoldDB" id="A0A166UC45"/>
<keyword evidence="1" id="KW-0479">Metal-binding</keyword>
<dbReference type="GO" id="GO:0003677">
    <property type="term" value="F:DNA binding"/>
    <property type="evidence" value="ECO:0007669"/>
    <property type="project" value="UniProtKB-KW"/>
</dbReference>
<evidence type="ECO:0000256" key="5">
    <source>
        <dbReference type="ARBA" id="ARBA00023163"/>
    </source>
</evidence>
<evidence type="ECO:0000256" key="1">
    <source>
        <dbReference type="ARBA" id="ARBA00022723"/>
    </source>
</evidence>
<keyword evidence="4" id="KW-0238">DNA-binding</keyword>
<sequence length="325" mass="36359">MGLLFSFSLVDDSAEDDLWVPFGIPQTDVAWKYPPTTARSASCFMSMCRLSVIFNEILIHMYDPLAQNTDVEIQECVDSQEPRLRDWWDQLALHLKIDPISLPTVAPPSHIVTLNCLYHAFKILLHRPMLTGRGRRETNETSPFQRHLVESVTSATSIIAIFDLFCRTFTMNYCVLSLAYCVYIASSIFLLQVQAAPDDHQAMRKLTYCIQCLQQVRQISPIIGSALNNIDKELTALGIPRGKSPEDALRIIQTSPVAGRNTSPTGSTYQTSSEAGRVPHEISHPIFQPSLSQNFGPDVMSMEPRAIETMSTLEPLSIRVGSYHG</sequence>
<evidence type="ECO:0000256" key="4">
    <source>
        <dbReference type="ARBA" id="ARBA00023125"/>
    </source>
</evidence>
<dbReference type="STRING" id="1081109.A0A166UC45"/>
<dbReference type="EMBL" id="AZGY01000002">
    <property type="protein sequence ID" value="OAA32331.1"/>
    <property type="molecule type" value="Genomic_DNA"/>
</dbReference>
<accession>A0A166UC45</accession>
<reference evidence="7 8" key="1">
    <citation type="journal article" date="2016" name="Genome Biol. Evol.">
        <title>Divergent and convergent evolution of fungal pathogenicity.</title>
        <authorList>
            <person name="Shang Y."/>
            <person name="Xiao G."/>
            <person name="Zheng P."/>
            <person name="Cen K."/>
            <person name="Zhan S."/>
            <person name="Wang C."/>
        </authorList>
    </citation>
    <scope>NUCLEOTIDE SEQUENCE [LARGE SCALE GENOMIC DNA]</scope>
    <source>
        <strain evidence="7 8">RCEF 2490</strain>
    </source>
</reference>
<dbReference type="CDD" id="cd12148">
    <property type="entry name" value="fungal_TF_MHR"/>
    <property type="match status" value="1"/>
</dbReference>